<dbReference type="GeneID" id="76461271"/>
<proteinExistence type="predicted"/>
<name>A1WLK2_VEREI</name>
<evidence type="ECO:0000313" key="1">
    <source>
        <dbReference type="EMBL" id="ABM58509.1"/>
    </source>
</evidence>
<dbReference type="EMBL" id="CP000542">
    <property type="protein sequence ID" value="ABM58509.1"/>
    <property type="molecule type" value="Genomic_DNA"/>
</dbReference>
<gene>
    <name evidence="1" type="ordered locus">Veis_2769</name>
</gene>
<accession>A1WLK2</accession>
<dbReference type="HOGENOM" id="CLU_2195809_0_0_4"/>
<dbReference type="Proteomes" id="UP000000374">
    <property type="component" value="Chromosome"/>
</dbReference>
<reference evidence="2" key="1">
    <citation type="submission" date="2006-12" db="EMBL/GenBank/DDBJ databases">
        <title>Complete sequence of chromosome 1 of Verminephrobacter eiseniae EF01-2.</title>
        <authorList>
            <person name="Copeland A."/>
            <person name="Lucas S."/>
            <person name="Lapidus A."/>
            <person name="Barry K."/>
            <person name="Detter J.C."/>
            <person name="Glavina del Rio T."/>
            <person name="Dalin E."/>
            <person name="Tice H."/>
            <person name="Pitluck S."/>
            <person name="Chertkov O."/>
            <person name="Brettin T."/>
            <person name="Bruce D."/>
            <person name="Han C."/>
            <person name="Tapia R."/>
            <person name="Gilna P."/>
            <person name="Schmutz J."/>
            <person name="Larimer F."/>
            <person name="Land M."/>
            <person name="Hauser L."/>
            <person name="Kyrpides N."/>
            <person name="Kim E."/>
            <person name="Stahl D."/>
            <person name="Richardson P."/>
        </authorList>
    </citation>
    <scope>NUCLEOTIDE SEQUENCE [LARGE SCALE GENOMIC DNA]</scope>
    <source>
        <strain evidence="2">EF01-2</strain>
    </source>
</reference>
<dbReference type="RefSeq" id="WP_011810507.1">
    <property type="nucleotide sequence ID" value="NC_008786.1"/>
</dbReference>
<sequence>MSTLTGTPWGFLSDPVAGVNVTAVYLQLRAPDSTVSTVTDAMRHVQQLPRPITPRIVSAPGLTVQLELCARPQIIAGRSPHRLDQDEEELREILRVLAAHGLQVTPPA</sequence>
<dbReference type="STRING" id="391735.Veis_2769"/>
<keyword evidence="2" id="KW-1185">Reference proteome</keyword>
<dbReference type="AlphaFoldDB" id="A1WLK2"/>
<organism evidence="1 2">
    <name type="scientific">Verminephrobacter eiseniae (strain EF01-2)</name>
    <dbReference type="NCBI Taxonomy" id="391735"/>
    <lineage>
        <taxon>Bacteria</taxon>
        <taxon>Pseudomonadati</taxon>
        <taxon>Pseudomonadota</taxon>
        <taxon>Betaproteobacteria</taxon>
        <taxon>Burkholderiales</taxon>
        <taxon>Comamonadaceae</taxon>
        <taxon>Verminephrobacter</taxon>
    </lineage>
</organism>
<dbReference type="KEGG" id="vei:Veis_2769"/>
<evidence type="ECO:0000313" key="2">
    <source>
        <dbReference type="Proteomes" id="UP000000374"/>
    </source>
</evidence>
<protein>
    <submittedName>
        <fullName evidence="1">Uncharacterized protein</fullName>
    </submittedName>
</protein>